<accession>A0A9P5U7D2</accession>
<keyword evidence="2" id="KW-1185">Reference proteome</keyword>
<evidence type="ECO:0000313" key="1">
    <source>
        <dbReference type="EMBL" id="KAF9068689.1"/>
    </source>
</evidence>
<proteinExistence type="predicted"/>
<dbReference type="PANTHER" id="PTHR35340">
    <property type="entry name" value="PQQ ENZYME REPEAT PROTEIN-RELATED"/>
    <property type="match status" value="1"/>
</dbReference>
<gene>
    <name evidence="1" type="ORF">BDP27DRAFT_1199188</name>
</gene>
<dbReference type="Proteomes" id="UP000772434">
    <property type="component" value="Unassembled WGS sequence"/>
</dbReference>
<comment type="caution">
    <text evidence="1">The sequence shown here is derived from an EMBL/GenBank/DDBJ whole genome shotgun (WGS) entry which is preliminary data.</text>
</comment>
<dbReference type="AlphaFoldDB" id="A0A9P5U7D2"/>
<dbReference type="OrthoDB" id="5427350at2759"/>
<reference evidence="1" key="1">
    <citation type="submission" date="2020-11" db="EMBL/GenBank/DDBJ databases">
        <authorList>
            <consortium name="DOE Joint Genome Institute"/>
            <person name="Ahrendt S."/>
            <person name="Riley R."/>
            <person name="Andreopoulos W."/>
            <person name="Labutti K."/>
            <person name="Pangilinan J."/>
            <person name="Ruiz-Duenas F.J."/>
            <person name="Barrasa J.M."/>
            <person name="Sanchez-Garcia M."/>
            <person name="Camarero S."/>
            <person name="Miyauchi S."/>
            <person name="Serrano A."/>
            <person name="Linde D."/>
            <person name="Babiker R."/>
            <person name="Drula E."/>
            <person name="Ayuso-Fernandez I."/>
            <person name="Pacheco R."/>
            <person name="Padilla G."/>
            <person name="Ferreira P."/>
            <person name="Barriuso J."/>
            <person name="Kellner H."/>
            <person name="Castanera R."/>
            <person name="Alfaro M."/>
            <person name="Ramirez L."/>
            <person name="Pisabarro A.G."/>
            <person name="Kuo A."/>
            <person name="Tritt A."/>
            <person name="Lipzen A."/>
            <person name="He G."/>
            <person name="Yan M."/>
            <person name="Ng V."/>
            <person name="Cullen D."/>
            <person name="Martin F."/>
            <person name="Rosso M.-N."/>
            <person name="Henrissat B."/>
            <person name="Hibbett D."/>
            <person name="Martinez A.T."/>
            <person name="Grigoriev I.V."/>
        </authorList>
    </citation>
    <scope>NUCLEOTIDE SEQUENCE</scope>
    <source>
        <strain evidence="1">AH 40177</strain>
    </source>
</reference>
<evidence type="ECO:0000313" key="2">
    <source>
        <dbReference type="Proteomes" id="UP000772434"/>
    </source>
</evidence>
<name>A0A9P5U7D2_9AGAR</name>
<dbReference type="PANTHER" id="PTHR35340:SF5">
    <property type="entry name" value="ASST-DOMAIN-CONTAINING PROTEIN"/>
    <property type="match status" value="1"/>
</dbReference>
<organism evidence="1 2">
    <name type="scientific">Rhodocollybia butyracea</name>
    <dbReference type="NCBI Taxonomy" id="206335"/>
    <lineage>
        <taxon>Eukaryota</taxon>
        <taxon>Fungi</taxon>
        <taxon>Dikarya</taxon>
        <taxon>Basidiomycota</taxon>
        <taxon>Agaricomycotina</taxon>
        <taxon>Agaricomycetes</taxon>
        <taxon>Agaricomycetidae</taxon>
        <taxon>Agaricales</taxon>
        <taxon>Marasmiineae</taxon>
        <taxon>Omphalotaceae</taxon>
        <taxon>Rhodocollybia</taxon>
    </lineage>
</organism>
<feature type="non-terminal residue" evidence="1">
    <location>
        <position position="102"/>
    </location>
</feature>
<protein>
    <submittedName>
        <fullName evidence="1">Uncharacterized protein</fullName>
    </submittedName>
</protein>
<dbReference type="InterPro" id="IPR053143">
    <property type="entry name" value="Arylsulfate_ST"/>
</dbReference>
<dbReference type="EMBL" id="JADNRY010000058">
    <property type="protein sequence ID" value="KAF9068689.1"/>
    <property type="molecule type" value="Genomic_DNA"/>
</dbReference>
<sequence>RVLRYNWTGEPTAPPSMALAQSSENITTVYVSWNGDTRTNLWELLGAQDSSGSGAVSLCNESRNGFETAITLSKTVLGKYNYVAVRALGEGNTSIGISNFTT</sequence>
<feature type="non-terminal residue" evidence="1">
    <location>
        <position position="1"/>
    </location>
</feature>